<organism evidence="2 3">
    <name type="scientific">Blastomyces parvus</name>
    <dbReference type="NCBI Taxonomy" id="2060905"/>
    <lineage>
        <taxon>Eukaryota</taxon>
        <taxon>Fungi</taxon>
        <taxon>Dikarya</taxon>
        <taxon>Ascomycota</taxon>
        <taxon>Pezizomycotina</taxon>
        <taxon>Eurotiomycetes</taxon>
        <taxon>Eurotiomycetidae</taxon>
        <taxon>Onygenales</taxon>
        <taxon>Ajellomycetaceae</taxon>
        <taxon>Blastomyces</taxon>
    </lineage>
</organism>
<dbReference type="Gene3D" id="1.20.1280.50">
    <property type="match status" value="1"/>
</dbReference>
<dbReference type="InterPro" id="IPR036047">
    <property type="entry name" value="F-box-like_dom_sf"/>
</dbReference>
<name>A0A2B7X4L4_9EURO</name>
<keyword evidence="3" id="KW-1185">Reference proteome</keyword>
<evidence type="ECO:0000313" key="2">
    <source>
        <dbReference type="EMBL" id="PGH03723.1"/>
    </source>
</evidence>
<evidence type="ECO:0000313" key="3">
    <source>
        <dbReference type="Proteomes" id="UP000224080"/>
    </source>
</evidence>
<dbReference type="InterPro" id="IPR001810">
    <property type="entry name" value="F-box_dom"/>
</dbReference>
<evidence type="ECO:0000259" key="1">
    <source>
        <dbReference type="PROSITE" id="PS50181"/>
    </source>
</evidence>
<dbReference type="PROSITE" id="PS50181">
    <property type="entry name" value="FBOX"/>
    <property type="match status" value="1"/>
</dbReference>
<dbReference type="OrthoDB" id="9984533at2759"/>
<dbReference type="AlphaFoldDB" id="A0A2B7X4L4"/>
<dbReference type="CDD" id="cd09917">
    <property type="entry name" value="F-box_SF"/>
    <property type="match status" value="1"/>
</dbReference>
<dbReference type="SUPFAM" id="SSF81383">
    <property type="entry name" value="F-box domain"/>
    <property type="match status" value="1"/>
</dbReference>
<comment type="caution">
    <text evidence="2">The sequence shown here is derived from an EMBL/GenBank/DDBJ whole genome shotgun (WGS) entry which is preliminary data.</text>
</comment>
<accession>A0A2B7X4L4</accession>
<dbReference type="EMBL" id="PDNC01000045">
    <property type="protein sequence ID" value="PGH03723.1"/>
    <property type="molecule type" value="Genomic_DNA"/>
</dbReference>
<reference evidence="2 3" key="1">
    <citation type="submission" date="2017-10" db="EMBL/GenBank/DDBJ databases">
        <title>Comparative genomics in systemic dimorphic fungi from Ajellomycetaceae.</title>
        <authorList>
            <person name="Munoz J.F."/>
            <person name="Mcewen J.G."/>
            <person name="Clay O.K."/>
            <person name="Cuomo C.A."/>
        </authorList>
    </citation>
    <scope>NUCLEOTIDE SEQUENCE [LARGE SCALE GENOMIC DNA]</scope>
    <source>
        <strain evidence="2 3">UAMH130</strain>
    </source>
</reference>
<dbReference type="STRING" id="2060905.A0A2B7X4L4"/>
<dbReference type="Proteomes" id="UP000224080">
    <property type="component" value="Unassembled WGS sequence"/>
</dbReference>
<feature type="domain" description="F-box" evidence="1">
    <location>
        <begin position="248"/>
        <end position="294"/>
    </location>
</feature>
<gene>
    <name evidence="2" type="ORF">GX51_03867</name>
</gene>
<proteinExistence type="predicted"/>
<protein>
    <recommendedName>
        <fullName evidence="1">F-box domain-containing protein</fullName>
    </recommendedName>
</protein>
<sequence length="401" mass="46016">MGITTCYCALCSGPATECSVGSTAPGALEWRRKRVARKRKLFMETGRYPSRYGTDDDWDEEELRDEYDVNEGGWTKHDENYAYDPELVSEETLLKETGAVLLTYLYLDVLPCFRGFISGPGWALDHMVEIQVEIGDGIYLGGDNPVFPFHFECFCVLAWALDHETDSNNLDRTVLYEVMKEFSQVYHHLELDYGQIQGPEQDWYSVPGEEYVVTDPLIDETDFLRELVTRNTFKHAPRDNDIQKHVVDDPFDKIPFDILYNILSWLPGSSICALSKASWAVTRATRYNAFWKQLLAQEMEWLWEINDILNEDAGEASDAEADNDDNDDSGGEGRFVIPADLGLKRLYLYLDEKTTPSYAMDAEFMGLGNRRRIWRPCQQLAEVYFKKLKQKSADAVEGARE</sequence>